<dbReference type="EMBL" id="RAWK01000145">
    <property type="protein sequence ID" value="RKH61721.1"/>
    <property type="molecule type" value="Genomic_DNA"/>
</dbReference>
<dbReference type="AlphaFoldDB" id="A0A3A8Q2Q3"/>
<feature type="transmembrane region" description="Helical" evidence="1">
    <location>
        <begin position="12"/>
        <end position="31"/>
    </location>
</feature>
<dbReference type="OrthoDB" id="3637276at2"/>
<dbReference type="InterPro" id="IPR043739">
    <property type="entry name" value="DUF5684"/>
</dbReference>
<evidence type="ECO:0000256" key="1">
    <source>
        <dbReference type="SAM" id="Phobius"/>
    </source>
</evidence>
<evidence type="ECO:0000313" key="2">
    <source>
        <dbReference type="EMBL" id="RKH61721.1"/>
    </source>
</evidence>
<keyword evidence="1" id="KW-1133">Transmembrane helix</keyword>
<reference evidence="3" key="1">
    <citation type="submission" date="2018-09" db="EMBL/GenBank/DDBJ databases">
        <authorList>
            <person name="Livingstone P.G."/>
            <person name="Whitworth D.E."/>
        </authorList>
    </citation>
    <scope>NUCLEOTIDE SEQUENCE [LARGE SCALE GENOMIC DNA]</scope>
    <source>
        <strain evidence="3">AB050A</strain>
    </source>
</reference>
<name>A0A3A8Q2Q3_9BACT</name>
<proteinExistence type="predicted"/>
<keyword evidence="3" id="KW-1185">Reference proteome</keyword>
<comment type="caution">
    <text evidence="2">The sequence shown here is derived from an EMBL/GenBank/DDBJ whole genome shotgun (WGS) entry which is preliminary data.</text>
</comment>
<evidence type="ECO:0000313" key="3">
    <source>
        <dbReference type="Proteomes" id="UP000267003"/>
    </source>
</evidence>
<gene>
    <name evidence="2" type="ORF">D7W81_23390</name>
</gene>
<feature type="transmembrane region" description="Helical" evidence="1">
    <location>
        <begin position="67"/>
        <end position="89"/>
    </location>
</feature>
<organism evidence="2 3">
    <name type="scientific">Corallococcus aberystwythensis</name>
    <dbReference type="NCBI Taxonomy" id="2316722"/>
    <lineage>
        <taxon>Bacteria</taxon>
        <taxon>Pseudomonadati</taxon>
        <taxon>Myxococcota</taxon>
        <taxon>Myxococcia</taxon>
        <taxon>Myxococcales</taxon>
        <taxon>Cystobacterineae</taxon>
        <taxon>Myxococcaceae</taxon>
        <taxon>Corallococcus</taxon>
    </lineage>
</organism>
<dbReference type="Pfam" id="PF18936">
    <property type="entry name" value="DUF5684"/>
    <property type="match status" value="1"/>
</dbReference>
<dbReference type="Proteomes" id="UP000267003">
    <property type="component" value="Unassembled WGS sequence"/>
</dbReference>
<sequence>MEQQQDAQSFGVVGLLFSLIYLAFIAAYIAGLWKIFVKAGRPGWEAIIPFYNLYILLQVVGRPGWWLALYLFCPPAGLIAHIIVCIDLAKSFGKDMGMGVANIFLVGIPILGFGDAQYQGPSAAGGGVAAA</sequence>
<keyword evidence="1" id="KW-0472">Membrane</keyword>
<keyword evidence="1" id="KW-0812">Transmembrane</keyword>
<protein>
    <submittedName>
        <fullName evidence="2">Signal peptidase I</fullName>
    </submittedName>
</protein>
<accession>A0A3A8Q2Q3</accession>